<proteinExistence type="predicted"/>
<organism evidence="3 4">
    <name type="scientific">Teichococcus aestuarii</name>
    <dbReference type="NCBI Taxonomy" id="568898"/>
    <lineage>
        <taxon>Bacteria</taxon>
        <taxon>Pseudomonadati</taxon>
        <taxon>Pseudomonadota</taxon>
        <taxon>Alphaproteobacteria</taxon>
        <taxon>Acetobacterales</taxon>
        <taxon>Roseomonadaceae</taxon>
        <taxon>Roseomonas</taxon>
    </lineage>
</organism>
<sequence length="243" mass="26921">MSTPPDATPQAATLPPGPPLDPPLGPEVDPTPRPLPARVPHRGASVTLEPLGIRHAEELWEATQGAGESWAYLGYGPFADFAAFRKFLGGFATTHDPIAWAVRPHLSGRALGWLTLMEIQPANAAIELGHIWFSPRMQRTRAATEAMFLLMRHAMDDLGYRRLVWKCNALNAPSRRAAARLGFTYEGEHRAHLVVKGRRRDTAWFSILDEEWPARRDAIAAWLAEENFDHRGTARSSLRAAPG</sequence>
<dbReference type="Proteomes" id="UP000245048">
    <property type="component" value="Unassembled WGS sequence"/>
</dbReference>
<keyword evidence="4" id="KW-1185">Reference proteome</keyword>
<gene>
    <name evidence="3" type="ORF">CR165_05185</name>
</gene>
<evidence type="ECO:0000259" key="2">
    <source>
        <dbReference type="PROSITE" id="PS51186"/>
    </source>
</evidence>
<reference evidence="4" key="1">
    <citation type="submission" date="2017-10" db="EMBL/GenBank/DDBJ databases">
        <authorList>
            <person name="Toshchakov S.V."/>
            <person name="Goeva M.A."/>
        </authorList>
    </citation>
    <scope>NUCLEOTIDE SEQUENCE [LARGE SCALE GENOMIC DNA]</scope>
    <source>
        <strain evidence="4">JR1/69-1-13</strain>
    </source>
</reference>
<feature type="compositionally biased region" description="Pro residues" evidence="1">
    <location>
        <begin position="15"/>
        <end position="37"/>
    </location>
</feature>
<dbReference type="InterPro" id="IPR000182">
    <property type="entry name" value="GNAT_dom"/>
</dbReference>
<dbReference type="GO" id="GO:1990189">
    <property type="term" value="F:protein N-terminal-serine acetyltransferase activity"/>
    <property type="evidence" value="ECO:0007669"/>
    <property type="project" value="TreeGrafter"/>
</dbReference>
<name>A0A2U1V8J5_9PROT</name>
<dbReference type="PANTHER" id="PTHR43441">
    <property type="entry name" value="RIBOSOMAL-PROTEIN-SERINE ACETYLTRANSFERASE"/>
    <property type="match status" value="1"/>
</dbReference>
<dbReference type="InterPro" id="IPR016181">
    <property type="entry name" value="Acyl_CoA_acyltransferase"/>
</dbReference>
<keyword evidence="3" id="KW-0808">Transferase</keyword>
<evidence type="ECO:0000256" key="1">
    <source>
        <dbReference type="SAM" id="MobiDB-lite"/>
    </source>
</evidence>
<protein>
    <submittedName>
        <fullName evidence="3">GNAT family N-acetyltransferase</fullName>
    </submittedName>
</protein>
<dbReference type="PROSITE" id="PS51186">
    <property type="entry name" value="GNAT"/>
    <property type="match status" value="1"/>
</dbReference>
<evidence type="ECO:0000313" key="3">
    <source>
        <dbReference type="EMBL" id="PWC30238.1"/>
    </source>
</evidence>
<dbReference type="Gene3D" id="3.40.630.30">
    <property type="match status" value="1"/>
</dbReference>
<dbReference type="InterPro" id="IPR051908">
    <property type="entry name" value="Ribosomal_N-acetyltransferase"/>
</dbReference>
<dbReference type="AlphaFoldDB" id="A0A2U1V8J5"/>
<dbReference type="Pfam" id="PF13302">
    <property type="entry name" value="Acetyltransf_3"/>
    <property type="match status" value="1"/>
</dbReference>
<dbReference type="RefSeq" id="WP_109515873.1">
    <property type="nucleotide sequence ID" value="NZ_JBHSCH010000051.1"/>
</dbReference>
<evidence type="ECO:0000313" key="4">
    <source>
        <dbReference type="Proteomes" id="UP000245048"/>
    </source>
</evidence>
<dbReference type="GO" id="GO:0008999">
    <property type="term" value="F:protein-N-terminal-alanine acetyltransferase activity"/>
    <property type="evidence" value="ECO:0007669"/>
    <property type="project" value="TreeGrafter"/>
</dbReference>
<comment type="caution">
    <text evidence="3">The sequence shown here is derived from an EMBL/GenBank/DDBJ whole genome shotgun (WGS) entry which is preliminary data.</text>
</comment>
<dbReference type="EMBL" id="PDOA01000002">
    <property type="protein sequence ID" value="PWC30238.1"/>
    <property type="molecule type" value="Genomic_DNA"/>
</dbReference>
<dbReference type="SUPFAM" id="SSF55729">
    <property type="entry name" value="Acyl-CoA N-acyltransferases (Nat)"/>
    <property type="match status" value="1"/>
</dbReference>
<dbReference type="PANTHER" id="PTHR43441:SF2">
    <property type="entry name" value="FAMILY ACETYLTRANSFERASE, PUTATIVE (AFU_ORTHOLOGUE AFUA_7G00850)-RELATED"/>
    <property type="match status" value="1"/>
</dbReference>
<feature type="region of interest" description="Disordered" evidence="1">
    <location>
        <begin position="1"/>
        <end position="40"/>
    </location>
</feature>
<feature type="domain" description="N-acetyltransferase" evidence="2">
    <location>
        <begin position="57"/>
        <end position="201"/>
    </location>
</feature>
<dbReference type="OrthoDB" id="5295305at2"/>
<dbReference type="FunFam" id="3.40.630.30:FF:000047">
    <property type="entry name" value="Acetyltransferase, GNAT family"/>
    <property type="match status" value="1"/>
</dbReference>
<accession>A0A2U1V8J5</accession>